<protein>
    <submittedName>
        <fullName evidence="1">Uncharacterized protein</fullName>
    </submittedName>
</protein>
<organism evidence="1 2">
    <name type="scientific">Sorangium cellulosum</name>
    <name type="common">Polyangium cellulosum</name>
    <dbReference type="NCBI Taxonomy" id="56"/>
    <lineage>
        <taxon>Bacteria</taxon>
        <taxon>Pseudomonadati</taxon>
        <taxon>Myxococcota</taxon>
        <taxon>Polyangia</taxon>
        <taxon>Polyangiales</taxon>
        <taxon>Polyangiaceae</taxon>
        <taxon>Sorangium</taxon>
    </lineage>
</organism>
<dbReference type="Proteomes" id="UP000238348">
    <property type="component" value="Chromosome"/>
</dbReference>
<sequence>MTSITGAPGLPRVGDPSTGTFQTVVSSAGGAGARGGLSKAIVHGGAPLRGIEPVSHLLAW</sequence>
<name>A0A2L0EJD9_SORCE</name>
<evidence type="ECO:0000313" key="2">
    <source>
        <dbReference type="Proteomes" id="UP000238348"/>
    </source>
</evidence>
<evidence type="ECO:0000313" key="1">
    <source>
        <dbReference type="EMBL" id="AUX39407.1"/>
    </source>
</evidence>
<dbReference type="AlphaFoldDB" id="A0A2L0EJD9"/>
<dbReference type="RefSeq" id="WP_104977375.1">
    <property type="nucleotide sequence ID" value="NZ_CP012673.1"/>
</dbReference>
<dbReference type="EMBL" id="CP012673">
    <property type="protein sequence ID" value="AUX39407.1"/>
    <property type="molecule type" value="Genomic_DNA"/>
</dbReference>
<proteinExistence type="predicted"/>
<accession>A0A2L0EJD9</accession>
<reference evidence="1 2" key="1">
    <citation type="submission" date="2015-09" db="EMBL/GenBank/DDBJ databases">
        <title>Sorangium comparison.</title>
        <authorList>
            <person name="Zaburannyi N."/>
            <person name="Bunk B."/>
            <person name="Overmann J."/>
            <person name="Mueller R."/>
        </authorList>
    </citation>
    <scope>NUCLEOTIDE SEQUENCE [LARGE SCALE GENOMIC DNA]</scope>
    <source>
        <strain evidence="1 2">So ce26</strain>
    </source>
</reference>
<gene>
    <name evidence="1" type="ORF">SOCE26_007980</name>
</gene>